<dbReference type="EMBL" id="JAGZEE010000016">
    <property type="protein sequence ID" value="MBS5411530.1"/>
    <property type="molecule type" value="Genomic_DNA"/>
</dbReference>
<accession>A0A943DQZ9</accession>
<organism evidence="1 2">
    <name type="scientific">Bacteroides thetaiotaomicron</name>
    <dbReference type="NCBI Taxonomy" id="818"/>
    <lineage>
        <taxon>Bacteria</taxon>
        <taxon>Pseudomonadati</taxon>
        <taxon>Bacteroidota</taxon>
        <taxon>Bacteroidia</taxon>
        <taxon>Bacteroidales</taxon>
        <taxon>Bacteroidaceae</taxon>
        <taxon>Bacteroides</taxon>
    </lineage>
</organism>
<evidence type="ECO:0000313" key="1">
    <source>
        <dbReference type="EMBL" id="MBS5411530.1"/>
    </source>
</evidence>
<evidence type="ECO:0000313" key="2">
    <source>
        <dbReference type="Proteomes" id="UP000782901"/>
    </source>
</evidence>
<dbReference type="RefSeq" id="WP_195382263.1">
    <property type="nucleotide sequence ID" value="NZ_JADMVD010000020.1"/>
</dbReference>
<comment type="caution">
    <text evidence="1">The sequence shown here is derived from an EMBL/GenBank/DDBJ whole genome shotgun (WGS) entry which is preliminary data.</text>
</comment>
<gene>
    <name evidence="1" type="ORF">KHY35_12615</name>
</gene>
<protein>
    <recommendedName>
        <fullName evidence="3">Lipoprotein</fullName>
    </recommendedName>
</protein>
<dbReference type="AlphaFoldDB" id="A0A943DQZ9"/>
<dbReference type="Proteomes" id="UP000782901">
    <property type="component" value="Unassembled WGS sequence"/>
</dbReference>
<dbReference type="PROSITE" id="PS51257">
    <property type="entry name" value="PROKAR_LIPOPROTEIN"/>
    <property type="match status" value="1"/>
</dbReference>
<proteinExistence type="predicted"/>
<name>A0A943DQZ9_BACT4</name>
<sequence length="132" mass="15170">MKKHVIGFALIGCIALSSCSTVNYMSTDKLKANYETKINHTTFLGKTLFKTDKKKKDTYENVKVYMNENEVGKDFEVVALGSYTPWILPLVRPERPRLERYLLWKAARKARKLGANGAIIDNKNNFRVIKIK</sequence>
<reference evidence="1" key="1">
    <citation type="submission" date="2021-02" db="EMBL/GenBank/DDBJ databases">
        <title>Infant gut strain persistence is associated with maternal origin, phylogeny, and functional potential including surface adhesion and iron acquisition.</title>
        <authorList>
            <person name="Lou Y.C."/>
        </authorList>
    </citation>
    <scope>NUCLEOTIDE SEQUENCE</scope>
    <source>
        <strain evidence="1">L3_082_243G1_dasL3_082_243G1_maxbin2.maxbin.015s ta_sub</strain>
    </source>
</reference>
<evidence type="ECO:0008006" key="3">
    <source>
        <dbReference type="Google" id="ProtNLM"/>
    </source>
</evidence>